<name>A0A543IPJ9_9ACTN</name>
<reference evidence="1 2" key="1">
    <citation type="submission" date="2019-06" db="EMBL/GenBank/DDBJ databases">
        <title>Sequencing the genomes of 1000 actinobacteria strains.</title>
        <authorList>
            <person name="Klenk H.-P."/>
        </authorList>
    </citation>
    <scope>NUCLEOTIDE SEQUENCE [LARGE SCALE GENOMIC DNA]</scope>
    <source>
        <strain evidence="1 2">DSM 43186</strain>
    </source>
</reference>
<dbReference type="EMBL" id="VFPQ01000002">
    <property type="protein sequence ID" value="TQM72506.1"/>
    <property type="molecule type" value="Genomic_DNA"/>
</dbReference>
<proteinExistence type="predicted"/>
<dbReference type="OrthoDB" id="3541734at2"/>
<keyword evidence="2" id="KW-1185">Reference proteome</keyword>
<protein>
    <submittedName>
        <fullName evidence="1">Uncharacterized protein</fullName>
    </submittedName>
</protein>
<gene>
    <name evidence="1" type="ORF">FHX40_4651</name>
</gene>
<evidence type="ECO:0000313" key="2">
    <source>
        <dbReference type="Proteomes" id="UP000319213"/>
    </source>
</evidence>
<evidence type="ECO:0000313" key="1">
    <source>
        <dbReference type="EMBL" id="TQM72506.1"/>
    </source>
</evidence>
<organism evidence="1 2">
    <name type="scientific">Thermopolyspora flexuosa</name>
    <dbReference type="NCBI Taxonomy" id="103836"/>
    <lineage>
        <taxon>Bacteria</taxon>
        <taxon>Bacillati</taxon>
        <taxon>Actinomycetota</taxon>
        <taxon>Actinomycetes</taxon>
        <taxon>Streptosporangiales</taxon>
        <taxon>Streptosporangiaceae</taxon>
        <taxon>Thermopolyspora</taxon>
    </lineage>
</organism>
<comment type="caution">
    <text evidence="1">The sequence shown here is derived from an EMBL/GenBank/DDBJ whole genome shotgun (WGS) entry which is preliminary data.</text>
</comment>
<dbReference type="AlphaFoldDB" id="A0A543IPJ9"/>
<sequence length="96" mass="10641">MPGSCPCGHGTWAAPANRREALALARHHDEIAHLLTVVARDSGRRLGVLRCTRCRRLWAEDSMTSGHADMFFIYPIDATDPEDWPARARPLNPPPG</sequence>
<dbReference type="RefSeq" id="WP_142262060.1">
    <property type="nucleotide sequence ID" value="NZ_BMPV01000002.1"/>
</dbReference>
<accession>A0A543IPJ9</accession>
<dbReference type="Proteomes" id="UP000319213">
    <property type="component" value="Unassembled WGS sequence"/>
</dbReference>